<dbReference type="EMBL" id="PEWD01000082">
    <property type="protein sequence ID" value="PIU68323.1"/>
    <property type="molecule type" value="Genomic_DNA"/>
</dbReference>
<sequence length="295" mass="34035">MKTEKQNVIIKILGTAQDGGIPQIGCACHNCQNTQKNLTRKRFITSLALVINDNFFLFDATPDIREQIALLAKRFDWEKPLEHLAGIFLTHAHIGHYLGLVQLGFEAANLKNIPLFCSRKMALFLQQNKPWSKLLKDKNLIVQQLFVRGNLNLSENVTTFPFKIPHRNEFSDTLGYFIKGACKNLFFLPDFKSWGKISHRVFNFLHQAKIILIDGTFFNGKELKSLNRDGIEKIGHPSIVQSIEFFNNFYPEKRPLIFFIHFNHSNPVLLAESQERKYLTQNGFLIAKEGLEFRI</sequence>
<dbReference type="Pfam" id="PF12706">
    <property type="entry name" value="Lactamase_B_2"/>
    <property type="match status" value="1"/>
</dbReference>
<dbReference type="Proteomes" id="UP000229916">
    <property type="component" value="Unassembled WGS sequence"/>
</dbReference>
<dbReference type="Gene3D" id="3.60.15.10">
    <property type="entry name" value="Ribonuclease Z/Hydroxyacylglutathione hydrolase-like"/>
    <property type="match status" value="1"/>
</dbReference>
<evidence type="ECO:0000313" key="2">
    <source>
        <dbReference type="EMBL" id="PIU68323.1"/>
    </source>
</evidence>
<gene>
    <name evidence="2" type="ORF">COS81_04370</name>
</gene>
<evidence type="ECO:0000259" key="1">
    <source>
        <dbReference type="Pfam" id="PF12706"/>
    </source>
</evidence>
<feature type="domain" description="Metallo-beta-lactamase" evidence="1">
    <location>
        <begin position="56"/>
        <end position="253"/>
    </location>
</feature>
<dbReference type="InterPro" id="IPR001279">
    <property type="entry name" value="Metallo-B-lactamas"/>
</dbReference>
<dbReference type="SUPFAM" id="SSF56281">
    <property type="entry name" value="Metallo-hydrolase/oxidoreductase"/>
    <property type="match status" value="1"/>
</dbReference>
<accession>A0A2M7ALR0</accession>
<reference evidence="3" key="1">
    <citation type="submission" date="2017-09" db="EMBL/GenBank/DDBJ databases">
        <title>Depth-based differentiation of microbial function through sediment-hosted aquifers and enrichment of novel symbionts in the deep terrestrial subsurface.</title>
        <authorList>
            <person name="Probst A.J."/>
            <person name="Ladd B."/>
            <person name="Jarett J.K."/>
            <person name="Geller-Mcgrath D.E."/>
            <person name="Sieber C.M.K."/>
            <person name="Emerson J.B."/>
            <person name="Anantharaman K."/>
            <person name="Thomas B.C."/>
            <person name="Malmstrom R."/>
            <person name="Stieglmeier M."/>
            <person name="Klingl A."/>
            <person name="Woyke T."/>
            <person name="Ryan C.M."/>
            <person name="Banfield J.F."/>
        </authorList>
    </citation>
    <scope>NUCLEOTIDE SEQUENCE [LARGE SCALE GENOMIC DNA]</scope>
</reference>
<dbReference type="InterPro" id="IPR036866">
    <property type="entry name" value="RibonucZ/Hydroxyglut_hydro"/>
</dbReference>
<proteinExistence type="predicted"/>
<dbReference type="PANTHER" id="PTHR42663">
    <property type="entry name" value="HYDROLASE C777.06C-RELATED-RELATED"/>
    <property type="match status" value="1"/>
</dbReference>
<name>A0A2M7ALR0_UNCKA</name>
<protein>
    <submittedName>
        <fullName evidence="2">Pyrroloquinoline quinone biosynthesis protein PqqB</fullName>
    </submittedName>
</protein>
<dbReference type="PANTHER" id="PTHR42663:SF6">
    <property type="entry name" value="HYDROLASE C777.06C-RELATED"/>
    <property type="match status" value="1"/>
</dbReference>
<organism evidence="2 3">
    <name type="scientific">candidate division WWE3 bacterium CG06_land_8_20_14_3_00_42_16</name>
    <dbReference type="NCBI Taxonomy" id="1975083"/>
    <lineage>
        <taxon>Bacteria</taxon>
        <taxon>Katanobacteria</taxon>
    </lineage>
</organism>
<dbReference type="AlphaFoldDB" id="A0A2M7ALR0"/>
<comment type="caution">
    <text evidence="2">The sequence shown here is derived from an EMBL/GenBank/DDBJ whole genome shotgun (WGS) entry which is preliminary data.</text>
</comment>
<evidence type="ECO:0000313" key="3">
    <source>
        <dbReference type="Proteomes" id="UP000229916"/>
    </source>
</evidence>